<sequence>MQAGSMYLEENQMDKDNERDSNKKTISDNCTQDISLSLEENELKNRIPSQCNMEDLILSRKMMDDTMKMARDDVSKELFTLGELLSMLEFSIVKTEAMSSNCKNDGIKQQCFQNSKEKEVMVMPHLVSADKTSNNSCNETILFASTPVSVAKEMDCGKEEVTMFSPATSSSLVNEVSDDSKLAARSIAFGFYSSALMSSKDKGCIKRKRLREKKMKRKMRRKRRKIILTNHLFLFCLTL</sequence>
<evidence type="ECO:0000256" key="1">
    <source>
        <dbReference type="SAM" id="MobiDB-lite"/>
    </source>
</evidence>
<organism evidence="2 3">
    <name type="scientific">Gossypium darwinii</name>
    <name type="common">Darwin's cotton</name>
    <name type="synonym">Gossypium barbadense var. darwinii</name>
    <dbReference type="NCBI Taxonomy" id="34276"/>
    <lineage>
        <taxon>Eukaryota</taxon>
        <taxon>Viridiplantae</taxon>
        <taxon>Streptophyta</taxon>
        <taxon>Embryophyta</taxon>
        <taxon>Tracheophyta</taxon>
        <taxon>Spermatophyta</taxon>
        <taxon>Magnoliopsida</taxon>
        <taxon>eudicotyledons</taxon>
        <taxon>Gunneridae</taxon>
        <taxon>Pentapetalae</taxon>
        <taxon>rosids</taxon>
        <taxon>malvids</taxon>
        <taxon>Malvales</taxon>
        <taxon>Malvaceae</taxon>
        <taxon>Malvoideae</taxon>
        <taxon>Gossypium</taxon>
    </lineage>
</organism>
<reference evidence="2 3" key="1">
    <citation type="submission" date="2019-06" db="EMBL/GenBank/DDBJ databases">
        <title>WGS assembly of Gossypium darwinii.</title>
        <authorList>
            <person name="Chen Z.J."/>
            <person name="Sreedasyam A."/>
            <person name="Ando A."/>
            <person name="Song Q."/>
            <person name="De L."/>
            <person name="Hulse-Kemp A."/>
            <person name="Ding M."/>
            <person name="Ye W."/>
            <person name="Kirkbride R."/>
            <person name="Jenkins J."/>
            <person name="Plott C."/>
            <person name="Lovell J."/>
            <person name="Lin Y.-M."/>
            <person name="Vaughn R."/>
            <person name="Liu B."/>
            <person name="Li W."/>
            <person name="Simpson S."/>
            <person name="Scheffler B."/>
            <person name="Saski C."/>
            <person name="Grover C."/>
            <person name="Hu G."/>
            <person name="Conover J."/>
            <person name="Carlson J."/>
            <person name="Shu S."/>
            <person name="Boston L."/>
            <person name="Williams M."/>
            <person name="Peterson D."/>
            <person name="Mcgee K."/>
            <person name="Jones D."/>
            <person name="Wendel J."/>
            <person name="Stelly D."/>
            <person name="Grimwood J."/>
            <person name="Schmutz J."/>
        </authorList>
    </citation>
    <scope>NUCLEOTIDE SEQUENCE [LARGE SCALE GENOMIC DNA]</scope>
    <source>
        <strain evidence="2">1808015.09</strain>
    </source>
</reference>
<gene>
    <name evidence="2" type="ORF">ES288_A07G262700v1</name>
</gene>
<feature type="compositionally biased region" description="Basic and acidic residues" evidence="1">
    <location>
        <begin position="12"/>
        <end position="26"/>
    </location>
</feature>
<protein>
    <submittedName>
        <fullName evidence="2">Uncharacterized protein</fullName>
    </submittedName>
</protein>
<accession>A0A5D2FZR6</accession>
<evidence type="ECO:0000313" key="3">
    <source>
        <dbReference type="Proteomes" id="UP000323506"/>
    </source>
</evidence>
<name>A0A5D2FZR6_GOSDA</name>
<dbReference type="Proteomes" id="UP000323506">
    <property type="component" value="Chromosome A07"/>
</dbReference>
<feature type="region of interest" description="Disordered" evidence="1">
    <location>
        <begin position="1"/>
        <end position="28"/>
    </location>
</feature>
<proteinExistence type="predicted"/>
<dbReference type="AlphaFoldDB" id="A0A5D2FZR6"/>
<evidence type="ECO:0000313" key="2">
    <source>
        <dbReference type="EMBL" id="TYH11497.1"/>
    </source>
</evidence>
<keyword evidence="3" id="KW-1185">Reference proteome</keyword>
<dbReference type="EMBL" id="CM017694">
    <property type="protein sequence ID" value="TYH11497.1"/>
    <property type="molecule type" value="Genomic_DNA"/>
</dbReference>